<dbReference type="RefSeq" id="WP_230843561.1">
    <property type="nucleotide sequence ID" value="NZ_CP063845.1"/>
</dbReference>
<gene>
    <name evidence="3" type="ORF">ISF26_08945</name>
</gene>
<evidence type="ECO:0008006" key="5">
    <source>
        <dbReference type="Google" id="ProtNLM"/>
    </source>
</evidence>
<feature type="transmembrane region" description="Helical" evidence="2">
    <location>
        <begin position="226"/>
        <end position="244"/>
    </location>
</feature>
<keyword evidence="4" id="KW-1185">Reference proteome</keyword>
<accession>A0ABY3PRJ9</accession>
<proteinExistence type="predicted"/>
<feature type="transmembrane region" description="Helical" evidence="2">
    <location>
        <begin position="253"/>
        <end position="272"/>
    </location>
</feature>
<feature type="transmembrane region" description="Helical" evidence="2">
    <location>
        <begin position="74"/>
        <end position="93"/>
    </location>
</feature>
<feature type="transmembrane region" description="Helical" evidence="2">
    <location>
        <begin position="100"/>
        <end position="120"/>
    </location>
</feature>
<organism evidence="3 4">
    <name type="scientific">Gloeobacter morelensis MG652769</name>
    <dbReference type="NCBI Taxonomy" id="2781736"/>
    <lineage>
        <taxon>Bacteria</taxon>
        <taxon>Bacillati</taxon>
        <taxon>Cyanobacteriota</taxon>
        <taxon>Cyanophyceae</taxon>
        <taxon>Gloeobacterales</taxon>
        <taxon>Gloeobacteraceae</taxon>
        <taxon>Gloeobacter</taxon>
        <taxon>Gloeobacter morelensis</taxon>
    </lineage>
</organism>
<keyword evidence="2" id="KW-1133">Transmembrane helix</keyword>
<feature type="transmembrane region" description="Helical" evidence="2">
    <location>
        <begin position="37"/>
        <end position="59"/>
    </location>
</feature>
<evidence type="ECO:0000256" key="2">
    <source>
        <dbReference type="SAM" id="Phobius"/>
    </source>
</evidence>
<dbReference type="Proteomes" id="UP001054846">
    <property type="component" value="Chromosome"/>
</dbReference>
<feature type="transmembrane region" description="Helical" evidence="2">
    <location>
        <begin position="140"/>
        <end position="159"/>
    </location>
</feature>
<name>A0ABY3PRJ9_9CYAN</name>
<protein>
    <recommendedName>
        <fullName evidence="5">DUF2157 domain-containing protein</fullName>
    </recommendedName>
</protein>
<evidence type="ECO:0000313" key="4">
    <source>
        <dbReference type="Proteomes" id="UP001054846"/>
    </source>
</evidence>
<evidence type="ECO:0000313" key="3">
    <source>
        <dbReference type="EMBL" id="UFP96316.1"/>
    </source>
</evidence>
<sequence length="316" mass="34021">MKLEMSPGQDLQRQGPPASVGRTLNSWWERAEDYQKLVYTIAGALFVIGLLHGAIWLVVGGGWAENVSWRKPTLFLTACGITATTFAWSLHYLKVDRQTGWQLAIGVIVPATFVSSMVALQQWRGTRSHFNFFESPLDAAIAASMVVMIQLLLPTAFIFSRLSFTALRPVPKDLALALRAGILMVNISFFIGFVTIMNAVTNGLLFTIQNPSVIGTAGTMKVPHGVALHGLQLFLALVGVLYFSRWSEASRLAVVRLAVAGYGLLVGVAVFQTLSGHAPLDLSFVVSAAVGTGLVLLAAACTLALWARIAAPRQSP</sequence>
<reference evidence="3 4" key="1">
    <citation type="journal article" date="2021" name="Genome Biol. Evol.">
        <title>Complete Genome Sequencing of a Novel Gloeobacter Species from a Waterfall Cave in Mexico.</title>
        <authorList>
            <person name="Saw J.H."/>
            <person name="Cardona T."/>
            <person name="Montejano G."/>
        </authorList>
    </citation>
    <scope>NUCLEOTIDE SEQUENCE [LARGE SCALE GENOMIC DNA]</scope>
    <source>
        <strain evidence="3">MG652769</strain>
    </source>
</reference>
<keyword evidence="2" id="KW-0472">Membrane</keyword>
<evidence type="ECO:0000256" key="1">
    <source>
        <dbReference type="SAM" id="MobiDB-lite"/>
    </source>
</evidence>
<feature type="transmembrane region" description="Helical" evidence="2">
    <location>
        <begin position="284"/>
        <end position="307"/>
    </location>
</feature>
<keyword evidence="2" id="KW-0812">Transmembrane</keyword>
<dbReference type="EMBL" id="CP063845">
    <property type="protein sequence ID" value="UFP96316.1"/>
    <property type="molecule type" value="Genomic_DNA"/>
</dbReference>
<feature type="region of interest" description="Disordered" evidence="1">
    <location>
        <begin position="1"/>
        <end position="20"/>
    </location>
</feature>
<feature type="transmembrane region" description="Helical" evidence="2">
    <location>
        <begin position="180"/>
        <end position="206"/>
    </location>
</feature>